<dbReference type="AlphaFoldDB" id="A0A327K5I6"/>
<sequence length="102" mass="11088">MDWISAVETVIETANQRNPQYVDVIDDIVAGRLHAGAIEAKYGSKDLVVSALSHVTRAVHGIGSGAVRPLADGGWYERDGDRYEVAPGLRDAWWAARNRVSA</sequence>
<gene>
    <name evidence="1" type="ORF">CH338_21760</name>
</gene>
<accession>A0A327K5I6</accession>
<comment type="caution">
    <text evidence="1">The sequence shown here is derived from an EMBL/GenBank/DDBJ whole genome shotgun (WGS) entry which is preliminary data.</text>
</comment>
<dbReference type="RefSeq" id="WP_111359199.1">
    <property type="nucleotide sequence ID" value="NZ_NHSK01000097.1"/>
</dbReference>
<dbReference type="OrthoDB" id="7996556at2"/>
<evidence type="ECO:0000313" key="1">
    <source>
        <dbReference type="EMBL" id="RAI33939.1"/>
    </source>
</evidence>
<evidence type="ECO:0000313" key="2">
    <source>
        <dbReference type="Proteomes" id="UP000248863"/>
    </source>
</evidence>
<name>A0A327K5I6_9BRAD</name>
<dbReference type="Proteomes" id="UP000248863">
    <property type="component" value="Unassembled WGS sequence"/>
</dbReference>
<organism evidence="1 2">
    <name type="scientific">Rhodoplanes elegans</name>
    <dbReference type="NCBI Taxonomy" id="29408"/>
    <lineage>
        <taxon>Bacteria</taxon>
        <taxon>Pseudomonadati</taxon>
        <taxon>Pseudomonadota</taxon>
        <taxon>Alphaproteobacteria</taxon>
        <taxon>Hyphomicrobiales</taxon>
        <taxon>Nitrobacteraceae</taxon>
        <taxon>Rhodoplanes</taxon>
    </lineage>
</organism>
<reference evidence="1 2" key="1">
    <citation type="submission" date="2017-07" db="EMBL/GenBank/DDBJ databases">
        <title>Draft Genome Sequences of Select Purple Nonsulfur Bacteria.</title>
        <authorList>
            <person name="Lasarre B."/>
            <person name="Mckinlay J.B."/>
        </authorList>
    </citation>
    <scope>NUCLEOTIDE SEQUENCE [LARGE SCALE GENOMIC DNA]</scope>
    <source>
        <strain evidence="1 2">DSM 11907</strain>
    </source>
</reference>
<protein>
    <submittedName>
        <fullName evidence="1">Uncharacterized protein</fullName>
    </submittedName>
</protein>
<proteinExistence type="predicted"/>
<keyword evidence="2" id="KW-1185">Reference proteome</keyword>
<dbReference type="EMBL" id="NPEU01000333">
    <property type="protein sequence ID" value="RAI33939.1"/>
    <property type="molecule type" value="Genomic_DNA"/>
</dbReference>